<dbReference type="EMBL" id="JACSQV010000008">
    <property type="protein sequence ID" value="MBD7918682.1"/>
    <property type="molecule type" value="Genomic_DNA"/>
</dbReference>
<dbReference type="SUPFAM" id="SSF46785">
    <property type="entry name" value="Winged helix' DNA-binding domain"/>
    <property type="match status" value="1"/>
</dbReference>
<evidence type="ECO:0000256" key="1">
    <source>
        <dbReference type="ARBA" id="ARBA00006479"/>
    </source>
</evidence>
<protein>
    <submittedName>
        <fullName evidence="3">ROK family protein</fullName>
    </submittedName>
</protein>
<evidence type="ECO:0000313" key="3">
    <source>
        <dbReference type="EMBL" id="MBD7918682.1"/>
    </source>
</evidence>
<dbReference type="Pfam" id="PF00480">
    <property type="entry name" value="ROK"/>
    <property type="match status" value="1"/>
</dbReference>
<dbReference type="SUPFAM" id="SSF53067">
    <property type="entry name" value="Actin-like ATPase domain"/>
    <property type="match status" value="1"/>
</dbReference>
<keyword evidence="4" id="KW-1185">Reference proteome</keyword>
<dbReference type="PANTHER" id="PTHR18964:SF173">
    <property type="entry name" value="GLUCOKINASE"/>
    <property type="match status" value="1"/>
</dbReference>
<sequence>MAEQPPATRVYLPPDGGPREAGPGHVLQLVASGTARTRAAIANATGLSRPTVAQRLESLFAAGLVRESAETESSGGRPAKVLTFQASAAVVLCVDIGEARTRVAVADLVAGILAEEVVAVPVAAGPEALLRRVVATARALLDEPEVPHAPLAAVGVGLPAPVDFATGRPVGWSVMAGWDGYDVRAHLGGVFDVPVVVDNDVNLLTLAEHRTRWPDERHLFYVKAGTGIGSGIVSDGRVNRGALGAAGDIGHARLSGYGDPACRCGNAGCLEALAGGWALARDLSGDGSAGEIREARDVLTLVRRGNDDAVRRLRDAGRTLGEAVAYATSLLNPRVIVIGGMLAATGDHLIAGVREVVYQRSLPLATRELTITTTQLDHHGGVIGAAYLAADSVLDPATVDRALARSDGETRTLRWVLA</sequence>
<dbReference type="InterPro" id="IPR043129">
    <property type="entry name" value="ATPase_NBD"/>
</dbReference>
<dbReference type="InterPro" id="IPR036388">
    <property type="entry name" value="WH-like_DNA-bd_sf"/>
</dbReference>
<evidence type="ECO:0000256" key="2">
    <source>
        <dbReference type="SAM" id="MobiDB-lite"/>
    </source>
</evidence>
<dbReference type="Gene3D" id="3.30.420.40">
    <property type="match status" value="2"/>
</dbReference>
<dbReference type="PROSITE" id="PS00519">
    <property type="entry name" value="HTH_ASNC_1"/>
    <property type="match status" value="1"/>
</dbReference>
<dbReference type="InterPro" id="IPR036390">
    <property type="entry name" value="WH_DNA-bd_sf"/>
</dbReference>
<accession>A0ABR8QE23</accession>
<feature type="region of interest" description="Disordered" evidence="2">
    <location>
        <begin position="1"/>
        <end position="23"/>
    </location>
</feature>
<comment type="similarity">
    <text evidence="1">Belongs to the ROK (NagC/XylR) family.</text>
</comment>
<dbReference type="Proteomes" id="UP000604241">
    <property type="component" value="Unassembled WGS sequence"/>
</dbReference>
<reference evidence="3 4" key="1">
    <citation type="submission" date="2020-08" db="EMBL/GenBank/DDBJ databases">
        <title>A Genomic Blueprint of the Chicken Gut Microbiome.</title>
        <authorList>
            <person name="Gilroy R."/>
            <person name="Ravi A."/>
            <person name="Getino M."/>
            <person name="Pursley I."/>
            <person name="Horton D.L."/>
            <person name="Alikhan N.-F."/>
            <person name="Baker D."/>
            <person name="Gharbi K."/>
            <person name="Hall N."/>
            <person name="Watson M."/>
            <person name="Adriaenssens E.M."/>
            <person name="Foster-Nyarko E."/>
            <person name="Jarju S."/>
            <person name="Secka A."/>
            <person name="Antonio M."/>
            <person name="Oren A."/>
            <person name="Chaudhuri R."/>
            <person name="La Ragione R.M."/>
            <person name="Hildebrand F."/>
            <person name="Pallen M.J."/>
        </authorList>
    </citation>
    <scope>NUCLEOTIDE SEQUENCE [LARGE SCALE GENOMIC DNA]</scope>
    <source>
        <strain evidence="3 4">Sa3CUA2</strain>
    </source>
</reference>
<gene>
    <name evidence="3" type="ORF">H9657_10395</name>
</gene>
<dbReference type="InterPro" id="IPR019885">
    <property type="entry name" value="Tscrpt_reg_HTH_AsnC-type_CS"/>
</dbReference>
<organism evidence="3 4">
    <name type="scientific">Cellulomonas avistercoris</name>
    <dbReference type="NCBI Taxonomy" id="2762242"/>
    <lineage>
        <taxon>Bacteria</taxon>
        <taxon>Bacillati</taxon>
        <taxon>Actinomycetota</taxon>
        <taxon>Actinomycetes</taxon>
        <taxon>Micrococcales</taxon>
        <taxon>Cellulomonadaceae</taxon>
        <taxon>Cellulomonas</taxon>
    </lineage>
</organism>
<dbReference type="RefSeq" id="WP_191783091.1">
    <property type="nucleotide sequence ID" value="NZ_JACSQV010000008.1"/>
</dbReference>
<dbReference type="PANTHER" id="PTHR18964">
    <property type="entry name" value="ROK (REPRESSOR, ORF, KINASE) FAMILY"/>
    <property type="match status" value="1"/>
</dbReference>
<comment type="caution">
    <text evidence="3">The sequence shown here is derived from an EMBL/GenBank/DDBJ whole genome shotgun (WGS) entry which is preliminary data.</text>
</comment>
<proteinExistence type="inferred from homology"/>
<dbReference type="Gene3D" id="1.10.10.10">
    <property type="entry name" value="Winged helix-like DNA-binding domain superfamily/Winged helix DNA-binding domain"/>
    <property type="match status" value="1"/>
</dbReference>
<name>A0ABR8QE23_9CELL</name>
<dbReference type="InterPro" id="IPR000600">
    <property type="entry name" value="ROK"/>
</dbReference>
<evidence type="ECO:0000313" key="4">
    <source>
        <dbReference type="Proteomes" id="UP000604241"/>
    </source>
</evidence>